<keyword evidence="3 11" id="KW-0547">Nucleotide-binding</keyword>
<dbReference type="Gene3D" id="3.40.50.620">
    <property type="entry name" value="HUPs"/>
    <property type="match status" value="1"/>
</dbReference>
<dbReference type="Gene3D" id="3.10.290.10">
    <property type="entry name" value="RNA-binding S4 domain"/>
    <property type="match status" value="1"/>
</dbReference>
<dbReference type="SUPFAM" id="SSF55174">
    <property type="entry name" value="Alpha-L RNA-binding motif"/>
    <property type="match status" value="1"/>
</dbReference>
<dbReference type="PANTHER" id="PTHR11766:SF0">
    <property type="entry name" value="TYROSINE--TRNA LIGASE, MITOCHONDRIAL"/>
    <property type="match status" value="1"/>
</dbReference>
<accession>A0A2Z5TGZ4</accession>
<evidence type="ECO:0000259" key="12">
    <source>
        <dbReference type="Pfam" id="PF22421"/>
    </source>
</evidence>
<keyword evidence="4 11" id="KW-0067">ATP-binding</keyword>
<dbReference type="GO" id="GO:0004831">
    <property type="term" value="F:tyrosine-tRNA ligase activity"/>
    <property type="evidence" value="ECO:0007669"/>
    <property type="project" value="UniProtKB-UniRule"/>
</dbReference>
<name>A0A2Z5TGZ4_9GAMM</name>
<keyword evidence="5 10" id="KW-0694">RNA-binding</keyword>
<dbReference type="InterPro" id="IPR014729">
    <property type="entry name" value="Rossmann-like_a/b/a_fold"/>
</dbReference>
<dbReference type="Gene3D" id="1.10.240.10">
    <property type="entry name" value="Tyrosyl-Transfer RNA Synthetase"/>
    <property type="match status" value="1"/>
</dbReference>
<protein>
    <recommendedName>
        <fullName evidence="1 9">Tyrosine--tRNA ligase</fullName>
        <ecNumber evidence="1 9">6.1.1.1</ecNumber>
    </recommendedName>
</protein>
<dbReference type="InterPro" id="IPR002307">
    <property type="entry name" value="Tyr-tRNA-ligase"/>
</dbReference>
<dbReference type="GO" id="GO:0003723">
    <property type="term" value="F:RNA binding"/>
    <property type="evidence" value="ECO:0007669"/>
    <property type="project" value="UniProtKB-KW"/>
</dbReference>
<organism evidence="13 14">
    <name type="scientific">endosymbiont of Rhynchophorus ferrugineus</name>
    <dbReference type="NCBI Taxonomy" id="1972133"/>
    <lineage>
        <taxon>Bacteria</taxon>
        <taxon>Pseudomonadati</taxon>
        <taxon>Pseudomonadota</taxon>
        <taxon>Gammaproteobacteria</taxon>
        <taxon>Candidatus Nardonella</taxon>
    </lineage>
</organism>
<evidence type="ECO:0000256" key="4">
    <source>
        <dbReference type="ARBA" id="ARBA00022840"/>
    </source>
</evidence>
<dbReference type="RefSeq" id="WP_172597156.1">
    <property type="nucleotide sequence ID" value="NZ_AP018161.1"/>
</dbReference>
<dbReference type="Pfam" id="PF00579">
    <property type="entry name" value="tRNA-synt_1b"/>
    <property type="match status" value="1"/>
</dbReference>
<dbReference type="SUPFAM" id="SSF52374">
    <property type="entry name" value="Nucleotidylyl transferase"/>
    <property type="match status" value="1"/>
</dbReference>
<dbReference type="InterPro" id="IPR024088">
    <property type="entry name" value="Tyr-tRNA-ligase_bac-type"/>
</dbReference>
<dbReference type="GO" id="GO:0005829">
    <property type="term" value="C:cytosol"/>
    <property type="evidence" value="ECO:0007669"/>
    <property type="project" value="TreeGrafter"/>
</dbReference>
<keyword evidence="7 11" id="KW-0030">Aminoacyl-tRNA synthetase</keyword>
<dbReference type="EC" id="6.1.1.1" evidence="1 9"/>
<evidence type="ECO:0000256" key="2">
    <source>
        <dbReference type="ARBA" id="ARBA00022598"/>
    </source>
</evidence>
<comment type="similarity">
    <text evidence="11">Belongs to the class-I aminoacyl-tRNA synthetase family.</text>
</comment>
<evidence type="ECO:0000256" key="10">
    <source>
        <dbReference type="PROSITE-ProRule" id="PRU00182"/>
    </source>
</evidence>
<sequence length="428" mass="50985">MILNKNFIDDLYNRKLIYKISNEKELKEYINNKNLNIYCGYDLTYDSLHIGHLLSLTLLKRLYNYGNKIFILIGDSTSLIGDPSFKNKNRKIIFKDEINKFKKKIIDQIKKFSYINKFEVNIINNSEWFNKINIINFIYYIGNLFSIKKIINNKFIKKRLENNNNISFKEFSYVLLQSYDFLKMYKQNNVKLQIGGSDQFSNINFGINLIYKLYNKKVFGLTFPILTDKKGFKLGKSNINKKKIIWLDKEKTTPYELYQYILNIEDNKIFDLFKMLTFYDLNYIYELEKNKNIDNIIKCKKILANHLVKIIYEKNINKNFSLNKSYNKNNNIINISKKKINYLINIGINKIYLKLGINLIDTLLKLDVIKSKSKAKNIIISGGIKINGNKIFDFKYKFTKNDLLYDKYTIIIKGKKKYYIIIWKNTII</sequence>
<evidence type="ECO:0000256" key="7">
    <source>
        <dbReference type="ARBA" id="ARBA00023146"/>
    </source>
</evidence>
<dbReference type="Proteomes" id="UP000289537">
    <property type="component" value="Chromosome"/>
</dbReference>
<dbReference type="Pfam" id="PF22421">
    <property type="entry name" value="SYY_C-terminal"/>
    <property type="match status" value="1"/>
</dbReference>
<keyword evidence="2 11" id="KW-0436">Ligase</keyword>
<comment type="catalytic activity">
    <reaction evidence="8">
        <text>tRNA(Tyr) + L-tyrosine + ATP = L-tyrosyl-tRNA(Tyr) + AMP + diphosphate + H(+)</text>
        <dbReference type="Rhea" id="RHEA:10220"/>
        <dbReference type="Rhea" id="RHEA-COMP:9706"/>
        <dbReference type="Rhea" id="RHEA-COMP:9707"/>
        <dbReference type="ChEBI" id="CHEBI:15378"/>
        <dbReference type="ChEBI" id="CHEBI:30616"/>
        <dbReference type="ChEBI" id="CHEBI:33019"/>
        <dbReference type="ChEBI" id="CHEBI:58315"/>
        <dbReference type="ChEBI" id="CHEBI:78442"/>
        <dbReference type="ChEBI" id="CHEBI:78536"/>
        <dbReference type="ChEBI" id="CHEBI:456215"/>
        <dbReference type="EC" id="6.1.1.1"/>
    </reaction>
</comment>
<evidence type="ECO:0000256" key="8">
    <source>
        <dbReference type="ARBA" id="ARBA00048248"/>
    </source>
</evidence>
<reference evidence="13 14" key="1">
    <citation type="journal article" date="2017" name="Proc. Natl. Acad. Sci. U.S.A.">
        <title>Small genome symbiont underlies cuticle hardness in beetles.</title>
        <authorList>
            <person name="Anbutsu H."/>
            <person name="Moriyama M."/>
            <person name="Nikoh N."/>
            <person name="Hosokawa T."/>
            <person name="Futahashi R."/>
            <person name="Tanahashi M."/>
            <person name="Meng X.Y."/>
            <person name="Kuriwada T."/>
            <person name="Mori N."/>
            <person name="Oshima K."/>
            <person name="Hattori M."/>
            <person name="Fujie M."/>
            <person name="Satoh N."/>
            <person name="Maeda T."/>
            <person name="Shigenobu S."/>
            <person name="Koga R."/>
            <person name="Fukatsu T."/>
        </authorList>
    </citation>
    <scope>NUCLEOTIDE SEQUENCE [LARGE SCALE GENOMIC DNA]</scope>
    <source>
        <strain evidence="13">NARRFE1</strain>
    </source>
</reference>
<dbReference type="PROSITE" id="PS50889">
    <property type="entry name" value="S4"/>
    <property type="match status" value="1"/>
</dbReference>
<dbReference type="NCBIfam" id="TIGR00234">
    <property type="entry name" value="tyrS"/>
    <property type="match status" value="1"/>
</dbReference>
<dbReference type="InterPro" id="IPR002305">
    <property type="entry name" value="aa-tRNA-synth_Ic"/>
</dbReference>
<dbReference type="GO" id="GO:0006437">
    <property type="term" value="P:tyrosyl-tRNA aminoacylation"/>
    <property type="evidence" value="ECO:0007669"/>
    <property type="project" value="UniProtKB-UniRule"/>
</dbReference>
<evidence type="ECO:0000256" key="9">
    <source>
        <dbReference type="NCBIfam" id="TIGR00234"/>
    </source>
</evidence>
<dbReference type="AlphaFoldDB" id="A0A2Z5TGZ4"/>
<evidence type="ECO:0000313" key="13">
    <source>
        <dbReference type="EMBL" id="BBA85073.1"/>
    </source>
</evidence>
<dbReference type="GO" id="GO:0005524">
    <property type="term" value="F:ATP binding"/>
    <property type="evidence" value="ECO:0007669"/>
    <property type="project" value="UniProtKB-KW"/>
</dbReference>
<evidence type="ECO:0000256" key="6">
    <source>
        <dbReference type="ARBA" id="ARBA00022917"/>
    </source>
</evidence>
<evidence type="ECO:0000256" key="1">
    <source>
        <dbReference type="ARBA" id="ARBA00013160"/>
    </source>
</evidence>
<keyword evidence="6 11" id="KW-0648">Protein biosynthesis</keyword>
<dbReference type="PANTHER" id="PTHR11766">
    <property type="entry name" value="TYROSYL-TRNA SYNTHETASE"/>
    <property type="match status" value="1"/>
</dbReference>
<keyword evidence="14" id="KW-1185">Reference proteome</keyword>
<dbReference type="KEGG" id="eor:NARRFE1_01320"/>
<dbReference type="InterPro" id="IPR054608">
    <property type="entry name" value="SYY-like_C"/>
</dbReference>
<evidence type="ECO:0000256" key="5">
    <source>
        <dbReference type="ARBA" id="ARBA00022884"/>
    </source>
</evidence>
<dbReference type="InterPro" id="IPR036986">
    <property type="entry name" value="S4_RNA-bd_sf"/>
</dbReference>
<evidence type="ECO:0000313" key="14">
    <source>
        <dbReference type="Proteomes" id="UP000289537"/>
    </source>
</evidence>
<evidence type="ECO:0000256" key="3">
    <source>
        <dbReference type="ARBA" id="ARBA00022741"/>
    </source>
</evidence>
<gene>
    <name evidence="13" type="primary">tyrS</name>
    <name evidence="13" type="ORF">NARRFE1_01320</name>
</gene>
<dbReference type="EMBL" id="AP018161">
    <property type="protein sequence ID" value="BBA85073.1"/>
    <property type="molecule type" value="Genomic_DNA"/>
</dbReference>
<dbReference type="PRINTS" id="PR01040">
    <property type="entry name" value="TRNASYNTHTYR"/>
</dbReference>
<evidence type="ECO:0000256" key="11">
    <source>
        <dbReference type="RuleBase" id="RU363036"/>
    </source>
</evidence>
<proteinExistence type="inferred from homology"/>
<feature type="domain" description="Tyrosine--tRNA ligase SYY-like C-terminal" evidence="12">
    <location>
        <begin position="357"/>
        <end position="421"/>
    </location>
</feature>